<comment type="caution">
    <text evidence="1">The sequence shown here is derived from an EMBL/GenBank/DDBJ whole genome shotgun (WGS) entry which is preliminary data.</text>
</comment>
<dbReference type="SFLD" id="SFLDS00005">
    <property type="entry name" value="Isoprenoid_Synthase_Type_I"/>
    <property type="match status" value="1"/>
</dbReference>
<dbReference type="Gene3D" id="1.10.600.10">
    <property type="entry name" value="Farnesyl Diphosphate Synthase"/>
    <property type="match status" value="1"/>
</dbReference>
<gene>
    <name evidence="1" type="ORF">H6G74_20860</name>
</gene>
<dbReference type="Proteomes" id="UP000603457">
    <property type="component" value="Unassembled WGS sequence"/>
</dbReference>
<evidence type="ECO:0000313" key="1">
    <source>
        <dbReference type="EMBL" id="MBD2596762.1"/>
    </source>
</evidence>
<dbReference type="Pfam" id="PF00494">
    <property type="entry name" value="SQS_PSY"/>
    <property type="match status" value="1"/>
</dbReference>
<dbReference type="PANTHER" id="PTHR11626:SF2">
    <property type="entry name" value="SQUALENE SYNTHASE"/>
    <property type="match status" value="1"/>
</dbReference>
<dbReference type="InterPro" id="IPR044844">
    <property type="entry name" value="Trans_IPPS_euk-type"/>
</dbReference>
<reference evidence="1 2" key="1">
    <citation type="journal article" date="2020" name="ISME J.">
        <title>Comparative genomics reveals insights into cyanobacterial evolution and habitat adaptation.</title>
        <authorList>
            <person name="Chen M.Y."/>
            <person name="Teng W.K."/>
            <person name="Zhao L."/>
            <person name="Hu C.X."/>
            <person name="Zhou Y.K."/>
            <person name="Han B.P."/>
            <person name="Song L.R."/>
            <person name="Shu W.S."/>
        </authorList>
    </citation>
    <scope>NUCLEOTIDE SEQUENCE [LARGE SCALE GENOMIC DNA]</scope>
    <source>
        <strain evidence="1 2">FACHB-130</strain>
    </source>
</reference>
<evidence type="ECO:0000313" key="2">
    <source>
        <dbReference type="Proteomes" id="UP000603457"/>
    </source>
</evidence>
<sequence>MLKFYILQEQKKYVEEFMNKVSRSFAVVTPYLEEPLDAFMSTAYLIFRVADNIEDCLQEFEWQKARFSEFKQLLKEPTLAANILSSWSLANWSGLNSDEQQLMTVENGLMLWQIYALIPDEIREIIARWATAMVDGIEQLFDDQQKPVMVKRNGVRILAEENDYSCYCYFVAGTVGLMGTELAIDHYQFNVDTAKRLLAHSQTCGQALQKTNIVKDFPQDLANGICYLPDVWMQEVDGLPLLLEGAPKKWTQKVLDNVMTEINNSVSYVMDIPYEAVGYRLASLMCLLPAYQTLLSAAQQYEQLFTRNHQVKISRSCFSKCMEDAKFMVSDNNALLEYSQKLQTSVSIAFA</sequence>
<proteinExistence type="predicted"/>
<dbReference type="EMBL" id="JACJTB010000032">
    <property type="protein sequence ID" value="MBD2596762.1"/>
    <property type="molecule type" value="Genomic_DNA"/>
</dbReference>
<dbReference type="InterPro" id="IPR002060">
    <property type="entry name" value="Squ/phyt_synthse"/>
</dbReference>
<organism evidence="1 2">
    <name type="scientific">Nostoc spongiaeforme FACHB-130</name>
    <dbReference type="NCBI Taxonomy" id="1357510"/>
    <lineage>
        <taxon>Bacteria</taxon>
        <taxon>Bacillati</taxon>
        <taxon>Cyanobacteriota</taxon>
        <taxon>Cyanophyceae</taxon>
        <taxon>Nostocales</taxon>
        <taxon>Nostocaceae</taxon>
        <taxon>Nostoc</taxon>
    </lineage>
</organism>
<dbReference type="SUPFAM" id="SSF48576">
    <property type="entry name" value="Terpenoid synthases"/>
    <property type="match status" value="1"/>
</dbReference>
<protein>
    <submittedName>
        <fullName evidence="1">Squalene/phytoene synthase family protein</fullName>
    </submittedName>
</protein>
<dbReference type="PANTHER" id="PTHR11626">
    <property type="entry name" value="FARNESYL-DIPHOSPHATE FARNESYLTRANSFERASE"/>
    <property type="match status" value="1"/>
</dbReference>
<dbReference type="RefSeq" id="WP_190969476.1">
    <property type="nucleotide sequence ID" value="NZ_JACJTB010000032.1"/>
</dbReference>
<accession>A0ABR8G0L5</accession>
<dbReference type="SFLD" id="SFLDG01018">
    <property type="entry name" value="Squalene/Phytoene_Synthase_Lik"/>
    <property type="match status" value="1"/>
</dbReference>
<keyword evidence="2" id="KW-1185">Reference proteome</keyword>
<dbReference type="InterPro" id="IPR008949">
    <property type="entry name" value="Isoprenoid_synthase_dom_sf"/>
</dbReference>
<name>A0ABR8G0L5_9NOSO</name>